<dbReference type="EMBL" id="CAJNDS010000001">
    <property type="protein sequence ID" value="CAE6908913.1"/>
    <property type="molecule type" value="Genomic_DNA"/>
</dbReference>
<evidence type="ECO:0000313" key="2">
    <source>
        <dbReference type="Proteomes" id="UP000604046"/>
    </source>
</evidence>
<dbReference type="Proteomes" id="UP000604046">
    <property type="component" value="Unassembled WGS sequence"/>
</dbReference>
<dbReference type="AlphaFoldDB" id="A0A812G822"/>
<reference evidence="1" key="1">
    <citation type="submission" date="2021-02" db="EMBL/GenBank/DDBJ databases">
        <authorList>
            <person name="Dougan E. K."/>
            <person name="Rhodes N."/>
            <person name="Thang M."/>
            <person name="Chan C."/>
        </authorList>
    </citation>
    <scope>NUCLEOTIDE SEQUENCE</scope>
</reference>
<proteinExistence type="predicted"/>
<protein>
    <submittedName>
        <fullName evidence="1">Uncharacterized protein</fullName>
    </submittedName>
</protein>
<name>A0A812G822_9DINO</name>
<gene>
    <name evidence="1" type="ORF">SNAT2548_LOCUS9</name>
</gene>
<evidence type="ECO:0000313" key="1">
    <source>
        <dbReference type="EMBL" id="CAE6908913.1"/>
    </source>
</evidence>
<organism evidence="1 2">
    <name type="scientific">Symbiodinium natans</name>
    <dbReference type="NCBI Taxonomy" id="878477"/>
    <lineage>
        <taxon>Eukaryota</taxon>
        <taxon>Sar</taxon>
        <taxon>Alveolata</taxon>
        <taxon>Dinophyceae</taxon>
        <taxon>Suessiales</taxon>
        <taxon>Symbiodiniaceae</taxon>
        <taxon>Symbiodinium</taxon>
    </lineage>
</organism>
<accession>A0A812G822</accession>
<comment type="caution">
    <text evidence="1">The sequence shown here is derived from an EMBL/GenBank/DDBJ whole genome shotgun (WGS) entry which is preliminary data.</text>
</comment>
<keyword evidence="2" id="KW-1185">Reference proteome</keyword>
<sequence>MLAIRSGTALGGCATKVLSSHRGHHAVRSCRAWGASLHRFATANEPPTPPDQDAQRWATFCCVWNEVGRGHGLSQQLAELVGSFVVVGSDKVRKAASL</sequence>